<dbReference type="AlphaFoldDB" id="A0A0A9CBF1"/>
<evidence type="ECO:0000313" key="1">
    <source>
        <dbReference type="EMBL" id="JAD68847.1"/>
    </source>
</evidence>
<dbReference type="EMBL" id="GBRH01229048">
    <property type="protein sequence ID" value="JAD68847.1"/>
    <property type="molecule type" value="Transcribed_RNA"/>
</dbReference>
<sequence>MPCHPFFPFAAGATSPPPSTAAAESTLVSRYS</sequence>
<proteinExistence type="predicted"/>
<accession>A0A0A9CBF1</accession>
<name>A0A0A9CBF1_ARUDO</name>
<protein>
    <submittedName>
        <fullName evidence="1">Uncharacterized protein</fullName>
    </submittedName>
</protein>
<organism evidence="1">
    <name type="scientific">Arundo donax</name>
    <name type="common">Giant reed</name>
    <name type="synonym">Donax arundinaceus</name>
    <dbReference type="NCBI Taxonomy" id="35708"/>
    <lineage>
        <taxon>Eukaryota</taxon>
        <taxon>Viridiplantae</taxon>
        <taxon>Streptophyta</taxon>
        <taxon>Embryophyta</taxon>
        <taxon>Tracheophyta</taxon>
        <taxon>Spermatophyta</taxon>
        <taxon>Magnoliopsida</taxon>
        <taxon>Liliopsida</taxon>
        <taxon>Poales</taxon>
        <taxon>Poaceae</taxon>
        <taxon>PACMAD clade</taxon>
        <taxon>Arundinoideae</taxon>
        <taxon>Arundineae</taxon>
        <taxon>Arundo</taxon>
    </lineage>
</organism>
<reference evidence="1" key="2">
    <citation type="journal article" date="2015" name="Data Brief">
        <title>Shoot transcriptome of the giant reed, Arundo donax.</title>
        <authorList>
            <person name="Barrero R.A."/>
            <person name="Guerrero F.D."/>
            <person name="Moolhuijzen P."/>
            <person name="Goolsby J.A."/>
            <person name="Tidwell J."/>
            <person name="Bellgard S.E."/>
            <person name="Bellgard M.I."/>
        </authorList>
    </citation>
    <scope>NUCLEOTIDE SEQUENCE</scope>
    <source>
        <tissue evidence="1">Shoot tissue taken approximately 20 cm above the soil surface</tissue>
    </source>
</reference>
<reference evidence="1" key="1">
    <citation type="submission" date="2014-09" db="EMBL/GenBank/DDBJ databases">
        <authorList>
            <person name="Magalhaes I.L.F."/>
            <person name="Oliveira U."/>
            <person name="Santos F.R."/>
            <person name="Vidigal T.H.D.A."/>
            <person name="Brescovit A.D."/>
            <person name="Santos A.J."/>
        </authorList>
    </citation>
    <scope>NUCLEOTIDE SEQUENCE</scope>
    <source>
        <tissue evidence="1">Shoot tissue taken approximately 20 cm above the soil surface</tissue>
    </source>
</reference>